<evidence type="ECO:0000256" key="1">
    <source>
        <dbReference type="ARBA" id="ARBA00023002"/>
    </source>
</evidence>
<dbReference type="SUPFAM" id="SSF51735">
    <property type="entry name" value="NAD(P)-binding Rossmann-fold domains"/>
    <property type="match status" value="1"/>
</dbReference>
<dbReference type="PANTHER" id="PTHR43157">
    <property type="entry name" value="PHOSPHATIDYLINOSITOL-GLYCAN BIOSYNTHESIS CLASS F PROTEIN-RELATED"/>
    <property type="match status" value="1"/>
</dbReference>
<evidence type="ECO:0000313" key="3">
    <source>
        <dbReference type="EMBL" id="KAL0273432.1"/>
    </source>
</evidence>
<dbReference type="PRINTS" id="PR00081">
    <property type="entry name" value="GDHRDH"/>
</dbReference>
<keyword evidence="2" id="KW-0472">Membrane</keyword>
<dbReference type="InterPro" id="IPR002347">
    <property type="entry name" value="SDR_fam"/>
</dbReference>
<proteinExistence type="predicted"/>
<sequence>MSKMVHPVALVMLPIVFGLCVIRKFREYQWGHCKSSSPLTGRVFLITGSNSGIGKETARSLAARNACVIMACRDMSRARNAISEIRQTTPAGTLVPMQLDLASMDSIRAFAREVLELFPQIHVLINNAGVYVPLSANQKTSDGYEINFGVNHLGHFLLTELLMDRLKESAPSRIVVVSSGLFQRGVIDIDDLNMVNRKKTIGKKFLNAGYCASKLANVYHARELAHRLKGTGVEVYALCPGFTYTNIFRNSNISWWHYIVFFPVAFFFMRSANQGAQTVLYCATSEEVQGRSGAFFRNCSEYHSCYVLDPETQTSLWRKSEEFVKKP</sequence>
<dbReference type="Gene3D" id="3.40.50.720">
    <property type="entry name" value="NAD(P)-binding Rossmann-like Domain"/>
    <property type="match status" value="1"/>
</dbReference>
<keyword evidence="1" id="KW-0560">Oxidoreductase</keyword>
<accession>A0AAW2HU08</accession>
<dbReference type="AlphaFoldDB" id="A0AAW2HU08"/>
<reference evidence="3" key="1">
    <citation type="journal article" date="2024" name="Gigascience">
        <title>Chromosome-level genome of the poultry shaft louse Menopon gallinae provides insight into the host-switching and adaptive evolution of parasitic lice.</title>
        <authorList>
            <person name="Xu Y."/>
            <person name="Ma L."/>
            <person name="Liu S."/>
            <person name="Liang Y."/>
            <person name="Liu Q."/>
            <person name="He Z."/>
            <person name="Tian L."/>
            <person name="Duan Y."/>
            <person name="Cai W."/>
            <person name="Li H."/>
            <person name="Song F."/>
        </authorList>
    </citation>
    <scope>NUCLEOTIDE SEQUENCE</scope>
    <source>
        <strain evidence="3">Cailab_2023a</strain>
    </source>
</reference>
<dbReference type="InterPro" id="IPR036291">
    <property type="entry name" value="NAD(P)-bd_dom_sf"/>
</dbReference>
<dbReference type="GO" id="GO:0016491">
    <property type="term" value="F:oxidoreductase activity"/>
    <property type="evidence" value="ECO:0007669"/>
    <property type="project" value="UniProtKB-KW"/>
</dbReference>
<dbReference type="PANTHER" id="PTHR43157:SF31">
    <property type="entry name" value="PHOSPHATIDYLINOSITOL-GLYCAN BIOSYNTHESIS CLASS F PROTEIN"/>
    <property type="match status" value="1"/>
</dbReference>
<dbReference type="CDD" id="cd05327">
    <property type="entry name" value="retinol-DH_like_SDR_c_like"/>
    <property type="match status" value="1"/>
</dbReference>
<dbReference type="EMBL" id="JARGDH010000003">
    <property type="protein sequence ID" value="KAL0273432.1"/>
    <property type="molecule type" value="Genomic_DNA"/>
</dbReference>
<evidence type="ECO:0000256" key="2">
    <source>
        <dbReference type="SAM" id="Phobius"/>
    </source>
</evidence>
<feature type="transmembrane region" description="Helical" evidence="2">
    <location>
        <begin position="255"/>
        <end position="272"/>
    </location>
</feature>
<protein>
    <recommendedName>
        <fullName evidence="4">Retinol dehydrogenase 11</fullName>
    </recommendedName>
</protein>
<keyword evidence="2" id="KW-1133">Transmembrane helix</keyword>
<keyword evidence="2" id="KW-0812">Transmembrane</keyword>
<organism evidence="3">
    <name type="scientific">Menopon gallinae</name>
    <name type="common">poultry shaft louse</name>
    <dbReference type="NCBI Taxonomy" id="328185"/>
    <lineage>
        <taxon>Eukaryota</taxon>
        <taxon>Metazoa</taxon>
        <taxon>Ecdysozoa</taxon>
        <taxon>Arthropoda</taxon>
        <taxon>Hexapoda</taxon>
        <taxon>Insecta</taxon>
        <taxon>Pterygota</taxon>
        <taxon>Neoptera</taxon>
        <taxon>Paraneoptera</taxon>
        <taxon>Psocodea</taxon>
        <taxon>Troctomorpha</taxon>
        <taxon>Phthiraptera</taxon>
        <taxon>Amblycera</taxon>
        <taxon>Menoponidae</taxon>
        <taxon>Menopon</taxon>
    </lineage>
</organism>
<name>A0AAW2HU08_9NEOP</name>
<gene>
    <name evidence="3" type="ORF">PYX00_006094</name>
</gene>
<comment type="caution">
    <text evidence="3">The sequence shown here is derived from an EMBL/GenBank/DDBJ whole genome shotgun (WGS) entry which is preliminary data.</text>
</comment>
<dbReference type="Pfam" id="PF00106">
    <property type="entry name" value="adh_short"/>
    <property type="match status" value="2"/>
</dbReference>
<evidence type="ECO:0008006" key="4">
    <source>
        <dbReference type="Google" id="ProtNLM"/>
    </source>
</evidence>